<sequence>METIHKVTSAASKAIWGEDQARGEEPVSGKMGNVAAGEPYDAGNMGEPKDAAGTSTPSQAEPAATTTRTTGTAAPQPMTKPEPEVATKPRFVEEKSPTGSTGQASNDPAGPARFAPSAVGMRDDSTKAQNDTRSPAGDNIDTSRSMNDTTGSAGIPGTATAAPTSGDKTDRTEDKEEAASPKTITRSGDNGGDLDRPVKLEGPGPRPLEEVAREHGGDAGATEESRQPQQHQQQHQSAVSTGVGAGKTEGGIGGGADDAAGHQRRDSGKGIGDEGEAGGKGEEYVRSSGLAADGGEFDASRPGAGREADRLLEQKGLHQDTHSGSHHQGGHGANTTTGHAENGGKEKHGFKEKIKAKMHRNSTSA</sequence>
<dbReference type="EMBL" id="MU857618">
    <property type="protein sequence ID" value="KAK4249961.1"/>
    <property type="molecule type" value="Genomic_DNA"/>
</dbReference>
<protein>
    <recommendedName>
        <fullName evidence="4">Glycine-rich cell wall structural protein 1</fullName>
    </recommendedName>
</protein>
<feature type="compositionally biased region" description="Gly residues" evidence="1">
    <location>
        <begin position="243"/>
        <end position="256"/>
    </location>
</feature>
<feature type="compositionally biased region" description="Basic residues" evidence="1">
    <location>
        <begin position="356"/>
        <end position="365"/>
    </location>
</feature>
<feature type="compositionally biased region" description="Basic and acidic residues" evidence="1">
    <location>
        <begin position="167"/>
        <end position="179"/>
    </location>
</feature>
<evidence type="ECO:0000256" key="1">
    <source>
        <dbReference type="SAM" id="MobiDB-lite"/>
    </source>
</evidence>
<name>A0AAN7HHD2_9PEZI</name>
<dbReference type="Proteomes" id="UP001303647">
    <property type="component" value="Unassembled WGS sequence"/>
</dbReference>
<feature type="compositionally biased region" description="Basic and acidic residues" evidence="1">
    <location>
        <begin position="207"/>
        <end position="217"/>
    </location>
</feature>
<keyword evidence="3" id="KW-1185">Reference proteome</keyword>
<feature type="compositionally biased region" description="Basic and acidic residues" evidence="1">
    <location>
        <begin position="81"/>
        <end position="96"/>
    </location>
</feature>
<accession>A0AAN7HHD2</accession>
<feature type="region of interest" description="Disordered" evidence="1">
    <location>
        <begin position="1"/>
        <end position="365"/>
    </location>
</feature>
<evidence type="ECO:0000313" key="3">
    <source>
        <dbReference type="Proteomes" id="UP001303647"/>
    </source>
</evidence>
<organism evidence="2 3">
    <name type="scientific">Corynascus novoguineensis</name>
    <dbReference type="NCBI Taxonomy" id="1126955"/>
    <lineage>
        <taxon>Eukaryota</taxon>
        <taxon>Fungi</taxon>
        <taxon>Dikarya</taxon>
        <taxon>Ascomycota</taxon>
        <taxon>Pezizomycotina</taxon>
        <taxon>Sordariomycetes</taxon>
        <taxon>Sordariomycetidae</taxon>
        <taxon>Sordariales</taxon>
        <taxon>Chaetomiaceae</taxon>
        <taxon>Corynascus</taxon>
    </lineage>
</organism>
<feature type="compositionally biased region" description="Basic and acidic residues" evidence="1">
    <location>
        <begin position="259"/>
        <end position="285"/>
    </location>
</feature>
<evidence type="ECO:0008006" key="4">
    <source>
        <dbReference type="Google" id="ProtNLM"/>
    </source>
</evidence>
<reference evidence="2" key="2">
    <citation type="submission" date="2023-05" db="EMBL/GenBank/DDBJ databases">
        <authorList>
            <consortium name="Lawrence Berkeley National Laboratory"/>
            <person name="Steindorff A."/>
            <person name="Hensen N."/>
            <person name="Bonometti L."/>
            <person name="Westerberg I."/>
            <person name="Brannstrom I.O."/>
            <person name="Guillou S."/>
            <person name="Cros-Aarteil S."/>
            <person name="Calhoun S."/>
            <person name="Haridas S."/>
            <person name="Kuo A."/>
            <person name="Mondo S."/>
            <person name="Pangilinan J."/>
            <person name="Riley R."/>
            <person name="Labutti K."/>
            <person name="Andreopoulos B."/>
            <person name="Lipzen A."/>
            <person name="Chen C."/>
            <person name="Yanf M."/>
            <person name="Daum C."/>
            <person name="Ng V."/>
            <person name="Clum A."/>
            <person name="Ohm R."/>
            <person name="Martin F."/>
            <person name="Silar P."/>
            <person name="Natvig D."/>
            <person name="Lalanne C."/>
            <person name="Gautier V."/>
            <person name="Ament-Velasquez S.L."/>
            <person name="Kruys A."/>
            <person name="Hutchinson M.I."/>
            <person name="Powell A.J."/>
            <person name="Barry K."/>
            <person name="Miller A.N."/>
            <person name="Grigoriev I.V."/>
            <person name="Debuchy R."/>
            <person name="Gladieux P."/>
            <person name="Thoren M.H."/>
            <person name="Johannesson H."/>
        </authorList>
    </citation>
    <scope>NUCLEOTIDE SEQUENCE</scope>
    <source>
        <strain evidence="2">CBS 359.72</strain>
    </source>
</reference>
<feature type="compositionally biased region" description="Low complexity" evidence="1">
    <location>
        <begin position="63"/>
        <end position="74"/>
    </location>
</feature>
<feature type="compositionally biased region" description="Polar residues" evidence="1">
    <location>
        <begin position="97"/>
        <end position="106"/>
    </location>
</feature>
<dbReference type="AlphaFoldDB" id="A0AAN7HHD2"/>
<evidence type="ECO:0000313" key="2">
    <source>
        <dbReference type="EMBL" id="KAK4249961.1"/>
    </source>
</evidence>
<feature type="compositionally biased region" description="Basic and acidic residues" evidence="1">
    <location>
        <begin position="342"/>
        <end position="355"/>
    </location>
</feature>
<feature type="compositionally biased region" description="Low complexity" evidence="1">
    <location>
        <begin position="227"/>
        <end position="236"/>
    </location>
</feature>
<reference evidence="2" key="1">
    <citation type="journal article" date="2023" name="Mol. Phylogenet. Evol.">
        <title>Genome-scale phylogeny and comparative genomics of the fungal order Sordariales.</title>
        <authorList>
            <person name="Hensen N."/>
            <person name="Bonometti L."/>
            <person name="Westerberg I."/>
            <person name="Brannstrom I.O."/>
            <person name="Guillou S."/>
            <person name="Cros-Aarteil S."/>
            <person name="Calhoun S."/>
            <person name="Haridas S."/>
            <person name="Kuo A."/>
            <person name="Mondo S."/>
            <person name="Pangilinan J."/>
            <person name="Riley R."/>
            <person name="LaButti K."/>
            <person name="Andreopoulos B."/>
            <person name="Lipzen A."/>
            <person name="Chen C."/>
            <person name="Yan M."/>
            <person name="Daum C."/>
            <person name="Ng V."/>
            <person name="Clum A."/>
            <person name="Steindorff A."/>
            <person name="Ohm R.A."/>
            <person name="Martin F."/>
            <person name="Silar P."/>
            <person name="Natvig D.O."/>
            <person name="Lalanne C."/>
            <person name="Gautier V."/>
            <person name="Ament-Velasquez S.L."/>
            <person name="Kruys A."/>
            <person name="Hutchinson M.I."/>
            <person name="Powell A.J."/>
            <person name="Barry K."/>
            <person name="Miller A.N."/>
            <person name="Grigoriev I.V."/>
            <person name="Debuchy R."/>
            <person name="Gladieux P."/>
            <person name="Hiltunen Thoren M."/>
            <person name="Johannesson H."/>
        </authorList>
    </citation>
    <scope>NUCLEOTIDE SEQUENCE</scope>
    <source>
        <strain evidence="2">CBS 359.72</strain>
    </source>
</reference>
<proteinExistence type="predicted"/>
<gene>
    <name evidence="2" type="ORF">C7999DRAFT_29637</name>
</gene>
<feature type="compositionally biased region" description="Low complexity" evidence="1">
    <location>
        <begin position="149"/>
        <end position="166"/>
    </location>
</feature>
<comment type="caution">
    <text evidence="2">The sequence shown here is derived from an EMBL/GenBank/DDBJ whole genome shotgun (WGS) entry which is preliminary data.</text>
</comment>
<feature type="compositionally biased region" description="Basic and acidic residues" evidence="1">
    <location>
        <begin position="304"/>
        <end position="323"/>
    </location>
</feature>